<dbReference type="Proteomes" id="UP001158576">
    <property type="component" value="Chromosome PAR"/>
</dbReference>
<keyword evidence="5" id="KW-0796">Tight junction</keyword>
<evidence type="ECO:0000256" key="5">
    <source>
        <dbReference type="ARBA" id="ARBA00022427"/>
    </source>
</evidence>
<evidence type="ECO:0000256" key="6">
    <source>
        <dbReference type="ARBA" id="ARBA00022692"/>
    </source>
</evidence>
<evidence type="ECO:0000256" key="4">
    <source>
        <dbReference type="ARBA" id="ARBA00008691"/>
    </source>
</evidence>
<evidence type="ECO:0000256" key="3">
    <source>
        <dbReference type="ARBA" id="ARBA00008295"/>
    </source>
</evidence>
<feature type="transmembrane region" description="Helical" evidence="10">
    <location>
        <begin position="118"/>
        <end position="138"/>
    </location>
</feature>
<evidence type="ECO:0000313" key="12">
    <source>
        <dbReference type="Proteomes" id="UP001158576"/>
    </source>
</evidence>
<keyword evidence="9 10" id="KW-0472">Membrane</keyword>
<dbReference type="Pfam" id="PF00822">
    <property type="entry name" value="PMP22_Claudin"/>
    <property type="match status" value="1"/>
</dbReference>
<name>A0ABN7RMT0_OIKDI</name>
<protein>
    <submittedName>
        <fullName evidence="11">Oidioi.mRNA.OKI2018_I69.PAR.g8988.t1.cds</fullName>
    </submittedName>
</protein>
<keyword evidence="6 10" id="KW-0812">Transmembrane</keyword>
<dbReference type="InterPro" id="IPR015664">
    <property type="entry name" value="P53_induced"/>
</dbReference>
<evidence type="ECO:0000313" key="11">
    <source>
        <dbReference type="EMBL" id="CAG5078454.1"/>
    </source>
</evidence>
<sequence>MVKYSEVPMGDKSDLDRLTDGQEGREIIIVATWLRPTKLIGLIDLFLALICYLVAEILRSWVHPISDDQRDFYYQGLWQICSVPDQLLNQCTVDPESCEEIEAECATYNSAYGLWTRIIFTLCFLVSFVSFIAGIIAYSNRERRDWYKYLGWILVVTSLFVLISLTIFPSGFIRNFPFYTKWFFGLGYGFGWAALCLTLLAGVLFILGHGQNKKKRFVAEKRIRI</sequence>
<comment type="similarity">
    <text evidence="3">Belongs to the claudin family.</text>
</comment>
<dbReference type="InterPro" id="IPR004031">
    <property type="entry name" value="PMP22/EMP/MP20/Claudin"/>
</dbReference>
<comment type="similarity">
    <text evidence="4">Belongs to the TMEM47 family.</text>
</comment>
<keyword evidence="7" id="KW-0965">Cell junction</keyword>
<dbReference type="Gene3D" id="1.20.140.150">
    <property type="match status" value="1"/>
</dbReference>
<gene>
    <name evidence="11" type="ORF">OKIOD_LOCUS546</name>
</gene>
<dbReference type="EMBL" id="OU015568">
    <property type="protein sequence ID" value="CAG5078454.1"/>
    <property type="molecule type" value="Genomic_DNA"/>
</dbReference>
<dbReference type="InterPro" id="IPR017974">
    <property type="entry name" value="Claudin_CS"/>
</dbReference>
<comment type="subcellular location">
    <subcellularLocation>
        <location evidence="2">Cell junction</location>
        <location evidence="2">Tight junction</location>
    </subcellularLocation>
    <subcellularLocation>
        <location evidence="1">Membrane</location>
        <topology evidence="1">Multi-pass membrane protein</topology>
    </subcellularLocation>
</comment>
<accession>A0ABN7RMT0</accession>
<keyword evidence="12" id="KW-1185">Reference proteome</keyword>
<reference evidence="11 12" key="1">
    <citation type="submission" date="2021-04" db="EMBL/GenBank/DDBJ databases">
        <authorList>
            <person name="Bliznina A."/>
        </authorList>
    </citation>
    <scope>NUCLEOTIDE SEQUENCE [LARGE SCALE GENOMIC DNA]</scope>
</reference>
<dbReference type="PROSITE" id="PS01346">
    <property type="entry name" value="CLAUDIN"/>
    <property type="match status" value="1"/>
</dbReference>
<evidence type="ECO:0000256" key="2">
    <source>
        <dbReference type="ARBA" id="ARBA00004435"/>
    </source>
</evidence>
<evidence type="ECO:0000256" key="10">
    <source>
        <dbReference type="SAM" id="Phobius"/>
    </source>
</evidence>
<evidence type="ECO:0000256" key="1">
    <source>
        <dbReference type="ARBA" id="ARBA00004141"/>
    </source>
</evidence>
<evidence type="ECO:0000256" key="9">
    <source>
        <dbReference type="ARBA" id="ARBA00023136"/>
    </source>
</evidence>
<organism evidence="11 12">
    <name type="scientific">Oikopleura dioica</name>
    <name type="common">Tunicate</name>
    <dbReference type="NCBI Taxonomy" id="34765"/>
    <lineage>
        <taxon>Eukaryota</taxon>
        <taxon>Metazoa</taxon>
        <taxon>Chordata</taxon>
        <taxon>Tunicata</taxon>
        <taxon>Appendicularia</taxon>
        <taxon>Copelata</taxon>
        <taxon>Oikopleuridae</taxon>
        <taxon>Oikopleura</taxon>
    </lineage>
</organism>
<dbReference type="PANTHER" id="PTHR14399:SF5">
    <property type="entry name" value="CELL JUNCTION PROTEIN VAB-9"/>
    <property type="match status" value="1"/>
</dbReference>
<evidence type="ECO:0000256" key="8">
    <source>
        <dbReference type="ARBA" id="ARBA00022989"/>
    </source>
</evidence>
<evidence type="ECO:0000256" key="7">
    <source>
        <dbReference type="ARBA" id="ARBA00022949"/>
    </source>
</evidence>
<feature type="transmembrane region" description="Helical" evidence="10">
    <location>
        <begin position="182"/>
        <end position="207"/>
    </location>
</feature>
<proteinExistence type="inferred from homology"/>
<feature type="transmembrane region" description="Helical" evidence="10">
    <location>
        <begin position="39"/>
        <end position="62"/>
    </location>
</feature>
<feature type="transmembrane region" description="Helical" evidence="10">
    <location>
        <begin position="150"/>
        <end position="170"/>
    </location>
</feature>
<dbReference type="PANTHER" id="PTHR14399">
    <property type="entry name" value="P53-INDUCED PROTEIN RELATED"/>
    <property type="match status" value="1"/>
</dbReference>
<keyword evidence="8 10" id="KW-1133">Transmembrane helix</keyword>